<dbReference type="EMBL" id="JANTQA010000029">
    <property type="protein sequence ID" value="KAJ3441218.1"/>
    <property type="molecule type" value="Genomic_DNA"/>
</dbReference>
<keyword evidence="1 2" id="KW-0344">Guanine-nucleotide releasing factor</keyword>
<dbReference type="Pfam" id="PF00618">
    <property type="entry name" value="RasGEF_N"/>
    <property type="match status" value="1"/>
</dbReference>
<reference evidence="10" key="1">
    <citation type="submission" date="2022-08" db="EMBL/GenBank/DDBJ databases">
        <title>Novel sulphate-reducing endosymbionts in the free-living metamonad Anaeramoeba.</title>
        <authorList>
            <person name="Jerlstrom-Hultqvist J."/>
            <person name="Cepicka I."/>
            <person name="Gallot-Lavallee L."/>
            <person name="Salas-Leiva D."/>
            <person name="Curtis B.A."/>
            <person name="Zahonova K."/>
            <person name="Pipaliya S."/>
            <person name="Dacks J."/>
            <person name="Roger A.J."/>
        </authorList>
    </citation>
    <scope>NUCLEOTIDE SEQUENCE</scope>
    <source>
        <strain evidence="10">Busselton2</strain>
    </source>
</reference>
<feature type="region of interest" description="Disordered" evidence="4">
    <location>
        <begin position="161"/>
        <end position="210"/>
    </location>
</feature>
<dbReference type="GO" id="GO:0007265">
    <property type="term" value="P:Ras protein signal transduction"/>
    <property type="evidence" value="ECO:0007669"/>
    <property type="project" value="TreeGrafter"/>
</dbReference>
<dbReference type="Proteomes" id="UP001146793">
    <property type="component" value="Unassembled WGS sequence"/>
</dbReference>
<evidence type="ECO:0000256" key="3">
    <source>
        <dbReference type="SAM" id="Coils"/>
    </source>
</evidence>
<dbReference type="InterPro" id="IPR036859">
    <property type="entry name" value="CAP-Gly_dom_sf"/>
</dbReference>
<feature type="signal peptide" evidence="6">
    <location>
        <begin position="1"/>
        <end position="20"/>
    </location>
</feature>
<feature type="transmembrane region" description="Helical" evidence="5">
    <location>
        <begin position="243"/>
        <end position="262"/>
    </location>
</feature>
<dbReference type="Pfam" id="PF00617">
    <property type="entry name" value="RasGEF"/>
    <property type="match status" value="1"/>
</dbReference>
<dbReference type="GO" id="GO:0005085">
    <property type="term" value="F:guanyl-nucleotide exchange factor activity"/>
    <property type="evidence" value="ECO:0007669"/>
    <property type="project" value="UniProtKB-KW"/>
</dbReference>
<feature type="domain" description="Ras-GEF" evidence="7">
    <location>
        <begin position="1192"/>
        <end position="1423"/>
    </location>
</feature>
<feature type="domain" description="N-terminal Ras-GEF" evidence="8">
    <location>
        <begin position="1021"/>
        <end position="1154"/>
    </location>
</feature>
<dbReference type="SMART" id="SM01052">
    <property type="entry name" value="CAP_GLY"/>
    <property type="match status" value="1"/>
</dbReference>
<feature type="chain" id="PRO_5043339229" evidence="6">
    <location>
        <begin position="21"/>
        <end position="1431"/>
    </location>
</feature>
<evidence type="ECO:0000256" key="2">
    <source>
        <dbReference type="PROSITE-ProRule" id="PRU00168"/>
    </source>
</evidence>
<evidence type="ECO:0000256" key="4">
    <source>
        <dbReference type="SAM" id="MobiDB-lite"/>
    </source>
</evidence>
<feature type="transmembrane region" description="Helical" evidence="5">
    <location>
        <begin position="307"/>
        <end position="328"/>
    </location>
</feature>
<dbReference type="GO" id="GO:0005886">
    <property type="term" value="C:plasma membrane"/>
    <property type="evidence" value="ECO:0007669"/>
    <property type="project" value="TreeGrafter"/>
</dbReference>
<feature type="domain" description="CAP-Gly" evidence="9">
    <location>
        <begin position="538"/>
        <end position="580"/>
    </location>
</feature>
<dbReference type="PROSITE" id="PS50009">
    <property type="entry name" value="RASGEF_CAT"/>
    <property type="match status" value="1"/>
</dbReference>
<evidence type="ECO:0000259" key="8">
    <source>
        <dbReference type="PROSITE" id="PS50212"/>
    </source>
</evidence>
<organism evidence="10 11">
    <name type="scientific">Anaeramoeba flamelloides</name>
    <dbReference type="NCBI Taxonomy" id="1746091"/>
    <lineage>
        <taxon>Eukaryota</taxon>
        <taxon>Metamonada</taxon>
        <taxon>Anaeramoebidae</taxon>
        <taxon>Anaeramoeba</taxon>
    </lineage>
</organism>
<feature type="transmembrane region" description="Helical" evidence="5">
    <location>
        <begin position="127"/>
        <end position="150"/>
    </location>
</feature>
<feature type="transmembrane region" description="Helical" evidence="5">
    <location>
        <begin position="218"/>
        <end position="237"/>
    </location>
</feature>
<dbReference type="SUPFAM" id="SSF74924">
    <property type="entry name" value="Cap-Gly domain"/>
    <property type="match status" value="1"/>
</dbReference>
<evidence type="ECO:0000259" key="7">
    <source>
        <dbReference type="PROSITE" id="PS50009"/>
    </source>
</evidence>
<dbReference type="CDD" id="cd06224">
    <property type="entry name" value="REM"/>
    <property type="match status" value="1"/>
</dbReference>
<dbReference type="Gene3D" id="1.10.840.10">
    <property type="entry name" value="Ras guanine-nucleotide exchange factors catalytic domain"/>
    <property type="match status" value="1"/>
</dbReference>
<protein>
    <submittedName>
        <fullName evidence="10">Ras guanine nucleotide exchange factor i-related</fullName>
    </submittedName>
</protein>
<keyword evidence="5" id="KW-0812">Transmembrane</keyword>
<dbReference type="InterPro" id="IPR008937">
    <property type="entry name" value="Ras-like_GEF"/>
</dbReference>
<sequence length="1431" mass="166464">MKTLDLIIIFSVILLFHCECGTVEIVNGIEHGSKKEEIVQFWLSSTNNQCEIDMHCNSTTSFYTCSITMQLSRDNKVISSFQVTNKTETFKTFKGDEIETGWYYLTPTNYSSGTSSLITMIDIRDTFGSILSTIFGISWICILIGIICCYKIQTRRFKSEEEDKQGDEENHVNNQQNDNSSDSQNNNNINSSNNSRKNSDDDDDDDADKNKKSTKVKVVKILFICTNLIVTALIRIMKLLIKQAFLVVGLINVITFDTPNIVKNIQKSLGGFEKFYSAIKSAFGTISIEGFTENWNCEGVLTTFSNLCLVLVVVITFVIVLKAVPLYIKKKIEMTGEGKGIFKEEGSKKVAGIVFDFLYMILKYMMTLFVAASLKYGSRRSCSGYDRTFLTLSKVTLIIFIIVTFFFILLFFSGVQSTQPDFRCLKMNWDELFYDPQKETRPNCDSLKCECQVNNKKRRLDFDIVFERIKRLLFISFGFWTEKAQAAYSTDDWVRKVDLPLDDIVEHFAKSVNTIYSIFPVGDKIIINGKPGVIKFIGKTNFGEGDWVGCELNEPEGNNNGTIEGTKYFECKPKHGVFIPFLNSSSSKEDLIYDPNNTKNDKKKDKKKEKQKEKQKEKKQLDDLETTLIEKLIQKKLALANLTRENKISLQKHKTLKKSLKKKQINSNKLIQHTKNEKEINKLESKKQELEKGYQERLNKTKESQKTLEQLKQSILQNSVEFLNNQLKELSVEDKKLNNQIQVEEKETLNLQANLEQIEKKEQQLKKSLLSEKEEVQKVYATRTEEFQETEKEKKEMLKYFSSQGSNFSENIFELEDQVNLLNKQLQLNKKKIAQLIHANQVQKEKKTEISKESKNKKSQWVARLMNSRPHLLELREKVRPILKTKSLGRLRTTEKVLNRNILNSDDILQIILHHYQMEGKKQLSNFIIEQTSIPYTYQEQPESILVMLLRMAIKEDNRLWDLTLESENLQVGENEEIDVGRNIVLTLGDNDLNIWDESKDNPKNIQINEELLENYNNGEFLNSIHLANVNKLIEHLIHPVHYDEEFIRAFLMTYHDFLKPEHLFLKVLQRYHVRPPTEKEKDEENNKSKREYQIFKIGIQRNVLNFLETWVNDQSSDFGPVLFNALRSFLENELKRDWPKEIQILQQQIKKGKISKNLKKNNRIIQNNSISPDPIIPKTLFSVNFKLDDVKELEFARQLTLYLHDLYQKIQSSELINQAWSKNHLKHKAPNVIKMIDKFNDCSIYIAEKIVSPETIKQRASQFVRWIKIGEYLREMNNFDSLLMVIAGLHNSSCKRLKHTQEEVSKIHMKTFSSLQETLSNEQGYKRYRDILANCKPPALPYVGLFLTDLTFISDGSPSTIDGLINFSKRKLLHNVIREIKKFQQHQYNFCYVYQIQALLKEKLTEHTEKSLYKVSLENEPRGVSRNDLN</sequence>
<dbReference type="PROSITE" id="PS50212">
    <property type="entry name" value="RASGEF_NTER"/>
    <property type="match status" value="1"/>
</dbReference>
<dbReference type="InterPro" id="IPR000651">
    <property type="entry name" value="Ras-like_Gua-exchang_fac_N"/>
</dbReference>
<evidence type="ECO:0000313" key="11">
    <source>
        <dbReference type="Proteomes" id="UP001146793"/>
    </source>
</evidence>
<dbReference type="InterPro" id="IPR023578">
    <property type="entry name" value="Ras_GEF_dom_sf"/>
</dbReference>
<evidence type="ECO:0000313" key="10">
    <source>
        <dbReference type="EMBL" id="KAJ3441218.1"/>
    </source>
</evidence>
<evidence type="ECO:0000256" key="1">
    <source>
        <dbReference type="ARBA" id="ARBA00022658"/>
    </source>
</evidence>
<keyword evidence="3" id="KW-0175">Coiled coil</keyword>
<feature type="compositionally biased region" description="Basic and acidic residues" evidence="4">
    <location>
        <begin position="161"/>
        <end position="171"/>
    </location>
</feature>
<dbReference type="Gene3D" id="1.20.870.10">
    <property type="entry name" value="Son of sevenless (SoS) protein Chain: S domain 1"/>
    <property type="match status" value="1"/>
</dbReference>
<feature type="compositionally biased region" description="Low complexity" evidence="4">
    <location>
        <begin position="173"/>
        <end position="196"/>
    </location>
</feature>
<feature type="transmembrane region" description="Helical" evidence="5">
    <location>
        <begin position="350"/>
        <end position="374"/>
    </location>
</feature>
<dbReference type="CDD" id="cd00155">
    <property type="entry name" value="RasGEF"/>
    <property type="match status" value="1"/>
</dbReference>
<proteinExistence type="predicted"/>
<feature type="transmembrane region" description="Helical" evidence="5">
    <location>
        <begin position="395"/>
        <end position="415"/>
    </location>
</feature>
<keyword evidence="5" id="KW-1133">Transmembrane helix</keyword>
<dbReference type="SUPFAM" id="SSF48366">
    <property type="entry name" value="Ras GEF"/>
    <property type="match status" value="1"/>
</dbReference>
<dbReference type="InterPro" id="IPR036964">
    <property type="entry name" value="RASGEF_cat_dom_sf"/>
</dbReference>
<keyword evidence="5" id="KW-0472">Membrane</keyword>
<dbReference type="PANTHER" id="PTHR23113">
    <property type="entry name" value="GUANINE NUCLEOTIDE EXCHANGE FACTOR"/>
    <property type="match status" value="1"/>
</dbReference>
<dbReference type="SMART" id="SM00229">
    <property type="entry name" value="RasGEFN"/>
    <property type="match status" value="1"/>
</dbReference>
<feature type="compositionally biased region" description="Basic and acidic residues" evidence="4">
    <location>
        <begin position="599"/>
        <end position="620"/>
    </location>
</feature>
<dbReference type="InterPro" id="IPR000938">
    <property type="entry name" value="CAP-Gly_domain"/>
</dbReference>
<feature type="coiled-coil region" evidence="3">
    <location>
        <begin position="673"/>
        <end position="775"/>
    </location>
</feature>
<dbReference type="PANTHER" id="PTHR23113:SF366">
    <property type="entry name" value="RAS GUANINE NUCLEOTIDE EXCHANGE FACTOR R"/>
    <property type="match status" value="1"/>
</dbReference>
<dbReference type="Pfam" id="PF01302">
    <property type="entry name" value="CAP_GLY"/>
    <property type="match status" value="1"/>
</dbReference>
<evidence type="ECO:0000259" key="9">
    <source>
        <dbReference type="PROSITE" id="PS50245"/>
    </source>
</evidence>
<keyword evidence="6" id="KW-0732">Signal</keyword>
<evidence type="ECO:0000256" key="6">
    <source>
        <dbReference type="SAM" id="SignalP"/>
    </source>
</evidence>
<dbReference type="PROSITE" id="PS50245">
    <property type="entry name" value="CAP_GLY_2"/>
    <property type="match status" value="1"/>
</dbReference>
<gene>
    <name evidence="10" type="ORF">M0812_13224</name>
</gene>
<name>A0AAV7ZGT2_9EUKA</name>
<feature type="region of interest" description="Disordered" evidence="4">
    <location>
        <begin position="590"/>
        <end position="620"/>
    </location>
</feature>
<dbReference type="InterPro" id="IPR001895">
    <property type="entry name" value="RASGEF_cat_dom"/>
</dbReference>
<dbReference type="Gene3D" id="2.30.30.190">
    <property type="entry name" value="CAP Gly-rich-like domain"/>
    <property type="match status" value="1"/>
</dbReference>
<comment type="caution">
    <text evidence="10">The sequence shown here is derived from an EMBL/GenBank/DDBJ whole genome shotgun (WGS) entry which is preliminary data.</text>
</comment>
<evidence type="ECO:0000256" key="5">
    <source>
        <dbReference type="SAM" id="Phobius"/>
    </source>
</evidence>
<accession>A0AAV7ZGT2</accession>
<dbReference type="SMART" id="SM00147">
    <property type="entry name" value="RasGEF"/>
    <property type="match status" value="1"/>
</dbReference>